<dbReference type="InterPro" id="IPR003331">
    <property type="entry name" value="UDP_GlcNAc_Epimerase_2_dom"/>
</dbReference>
<dbReference type="AlphaFoldDB" id="A0A645J9T5"/>
<accession>A0A645J9T5</accession>
<keyword evidence="2" id="KW-0326">Glycosidase</keyword>
<dbReference type="PANTHER" id="PTHR43174">
    <property type="entry name" value="UDP-N-ACETYLGLUCOSAMINE 2-EPIMERASE"/>
    <property type="match status" value="1"/>
</dbReference>
<dbReference type="InterPro" id="IPR029767">
    <property type="entry name" value="WecB-like"/>
</dbReference>
<feature type="domain" description="UDP-N-acetylglucosamine 2-epimerase" evidence="1">
    <location>
        <begin position="6"/>
        <end position="110"/>
    </location>
</feature>
<organism evidence="2">
    <name type="scientific">bioreactor metagenome</name>
    <dbReference type="NCBI Taxonomy" id="1076179"/>
    <lineage>
        <taxon>unclassified sequences</taxon>
        <taxon>metagenomes</taxon>
        <taxon>ecological metagenomes</taxon>
    </lineage>
</organism>
<proteinExistence type="predicted"/>
<sequence>MAEAFASRHTNAAVFPSLGQRRYYSVIEQVDAVVGNSSSGVYEVPSFHKPTVNIGDRQQGRLFASSVLCCPAQREQITDAIQKAFYLDCTDSVNPYGDGGSISKIVKILRSYTDFRPLIKKRFCAWRGTP</sequence>
<dbReference type="EC" id="3.2.1.184" evidence="2"/>
<dbReference type="PANTHER" id="PTHR43174:SF3">
    <property type="entry name" value="UDP-N-ACETYLGLUCOSAMINE 2-EPIMERASE"/>
    <property type="match status" value="1"/>
</dbReference>
<comment type="caution">
    <text evidence="2">The sequence shown here is derived from an EMBL/GenBank/DDBJ whole genome shotgun (WGS) entry which is preliminary data.</text>
</comment>
<dbReference type="EMBL" id="VSSQ01135124">
    <property type="protein sequence ID" value="MPN60186.1"/>
    <property type="molecule type" value="Genomic_DNA"/>
</dbReference>
<dbReference type="Pfam" id="PF02350">
    <property type="entry name" value="Epimerase_2"/>
    <property type="match status" value="1"/>
</dbReference>
<dbReference type="SUPFAM" id="SSF53756">
    <property type="entry name" value="UDP-Glycosyltransferase/glycogen phosphorylase"/>
    <property type="match status" value="1"/>
</dbReference>
<gene>
    <name evidence="2" type="primary">legG_9</name>
    <name evidence="2" type="ORF">SDC9_207911</name>
</gene>
<protein>
    <submittedName>
        <fullName evidence="2">GDP/UDP-N,N'-diacetylbacillosamine 2-epimerase (Hydrolyzing)</fullName>
        <ecNumber evidence="2">3.2.1.184</ecNumber>
    </submittedName>
</protein>
<name>A0A645J9T5_9ZZZZ</name>
<evidence type="ECO:0000313" key="2">
    <source>
        <dbReference type="EMBL" id="MPN60186.1"/>
    </source>
</evidence>
<reference evidence="2" key="1">
    <citation type="submission" date="2019-08" db="EMBL/GenBank/DDBJ databases">
        <authorList>
            <person name="Kucharzyk K."/>
            <person name="Murdoch R.W."/>
            <person name="Higgins S."/>
            <person name="Loffler F."/>
        </authorList>
    </citation>
    <scope>NUCLEOTIDE SEQUENCE</scope>
</reference>
<dbReference type="GO" id="GO:0102388">
    <property type="term" value="F:UDP-N,N'-diacetylbacillosamine 2-epimerase activity"/>
    <property type="evidence" value="ECO:0007669"/>
    <property type="project" value="UniProtKB-EC"/>
</dbReference>
<dbReference type="Gene3D" id="3.40.50.2000">
    <property type="entry name" value="Glycogen Phosphorylase B"/>
    <property type="match status" value="2"/>
</dbReference>
<evidence type="ECO:0000259" key="1">
    <source>
        <dbReference type="Pfam" id="PF02350"/>
    </source>
</evidence>
<keyword evidence="2" id="KW-0378">Hydrolase</keyword>